<evidence type="ECO:0000256" key="13">
    <source>
        <dbReference type="SAM" id="MobiDB-lite"/>
    </source>
</evidence>
<keyword evidence="11" id="KW-0966">Cell projection</keyword>
<evidence type="ECO:0000259" key="16">
    <source>
        <dbReference type="PROSITE" id="PS50093"/>
    </source>
</evidence>
<dbReference type="InterPro" id="IPR013122">
    <property type="entry name" value="PKD1_2_channel"/>
</dbReference>
<dbReference type="InterPro" id="IPR016186">
    <property type="entry name" value="C-type_lectin-like/link_sf"/>
</dbReference>
<dbReference type="InterPro" id="IPR000601">
    <property type="entry name" value="PKD_dom"/>
</dbReference>
<proteinExistence type="inferred from homology"/>
<dbReference type="GO" id="GO:0005262">
    <property type="term" value="F:calcium channel activity"/>
    <property type="evidence" value="ECO:0007669"/>
    <property type="project" value="TreeGrafter"/>
</dbReference>
<evidence type="ECO:0000256" key="8">
    <source>
        <dbReference type="ARBA" id="ARBA00023136"/>
    </source>
</evidence>
<dbReference type="InterPro" id="IPR046338">
    <property type="entry name" value="GAIN_dom_sf"/>
</dbReference>
<organism evidence="20 21">
    <name type="scientific">Scyliorhinus torazame</name>
    <name type="common">Cloudy catshark</name>
    <name type="synonym">Catulus torazame</name>
    <dbReference type="NCBI Taxonomy" id="75743"/>
    <lineage>
        <taxon>Eukaryota</taxon>
        <taxon>Metazoa</taxon>
        <taxon>Chordata</taxon>
        <taxon>Craniata</taxon>
        <taxon>Vertebrata</taxon>
        <taxon>Chondrichthyes</taxon>
        <taxon>Elasmobranchii</taxon>
        <taxon>Galeomorphii</taxon>
        <taxon>Galeoidea</taxon>
        <taxon>Carcharhiniformes</taxon>
        <taxon>Scyliorhinidae</taxon>
        <taxon>Scyliorhinus</taxon>
    </lineage>
</organism>
<feature type="domain" description="GAIN-B" evidence="17">
    <location>
        <begin position="1138"/>
        <end position="1309"/>
    </location>
</feature>
<dbReference type="Gene3D" id="3.10.100.10">
    <property type="entry name" value="Mannose-Binding Protein A, subunit A"/>
    <property type="match status" value="1"/>
</dbReference>
<dbReference type="Pfam" id="PF20519">
    <property type="entry name" value="Polycystin_dom"/>
    <property type="match status" value="1"/>
</dbReference>
<dbReference type="SMART" id="SM00303">
    <property type="entry name" value="GPS"/>
    <property type="match status" value="1"/>
</dbReference>
<evidence type="ECO:0000256" key="1">
    <source>
        <dbReference type="ARBA" id="ARBA00004141"/>
    </source>
</evidence>
<dbReference type="InterPro" id="IPR000922">
    <property type="entry name" value="Lectin_gal-bd_dom"/>
</dbReference>
<dbReference type="InterPro" id="IPR057244">
    <property type="entry name" value="GAIN_B"/>
</dbReference>
<dbReference type="InterPro" id="IPR014010">
    <property type="entry name" value="REJ_dom"/>
</dbReference>
<feature type="transmembrane region" description="Helical" evidence="14">
    <location>
        <begin position="2099"/>
        <end position="2119"/>
    </location>
</feature>
<dbReference type="InterPro" id="IPR001304">
    <property type="entry name" value="C-type_lectin-like"/>
</dbReference>
<evidence type="ECO:0000313" key="20">
    <source>
        <dbReference type="EMBL" id="GCB66484.1"/>
    </source>
</evidence>
<dbReference type="GO" id="GO:0050982">
    <property type="term" value="P:detection of mechanical stimulus"/>
    <property type="evidence" value="ECO:0007669"/>
    <property type="project" value="TreeGrafter"/>
</dbReference>
<feature type="transmembrane region" description="Helical" evidence="14">
    <location>
        <begin position="2139"/>
        <end position="2156"/>
    </location>
</feature>
<dbReference type="CDD" id="cd00037">
    <property type="entry name" value="CLECT"/>
    <property type="match status" value="1"/>
</dbReference>
<evidence type="ECO:0000259" key="15">
    <source>
        <dbReference type="PROSITE" id="PS50041"/>
    </source>
</evidence>
<dbReference type="PROSITE" id="PS50093">
    <property type="entry name" value="PKD"/>
    <property type="match status" value="1"/>
</dbReference>
<name>A0A401P053_SCYTO</name>
<evidence type="ECO:0000256" key="5">
    <source>
        <dbReference type="ARBA" id="ARBA00022475"/>
    </source>
</evidence>
<dbReference type="Gene3D" id="2.60.220.50">
    <property type="match status" value="1"/>
</dbReference>
<gene>
    <name evidence="20" type="ORF">scyTo_0012016</name>
</gene>
<evidence type="ECO:0000259" key="18">
    <source>
        <dbReference type="PROSITE" id="PS50228"/>
    </source>
</evidence>
<comment type="caution">
    <text evidence="20">The sequence shown here is derived from an EMBL/GenBank/DDBJ whole genome shotgun (WGS) entry which is preliminary data.</text>
</comment>
<evidence type="ECO:0000259" key="19">
    <source>
        <dbReference type="PROSITE" id="PS51111"/>
    </source>
</evidence>
<dbReference type="Pfam" id="PF08016">
    <property type="entry name" value="PKD_channel"/>
    <property type="match status" value="1"/>
</dbReference>
<feature type="disulfide bond" evidence="12">
    <location>
        <begin position="1950"/>
        <end position="1963"/>
    </location>
</feature>
<dbReference type="GO" id="GO:0005886">
    <property type="term" value="C:plasma membrane"/>
    <property type="evidence" value="ECO:0007669"/>
    <property type="project" value="UniProtKB-SubCell"/>
</dbReference>
<dbReference type="SMART" id="SM00034">
    <property type="entry name" value="CLECT"/>
    <property type="match status" value="1"/>
</dbReference>
<feature type="compositionally biased region" description="Basic residues" evidence="13">
    <location>
        <begin position="1522"/>
        <end position="1533"/>
    </location>
</feature>
<dbReference type="PRINTS" id="PR01433">
    <property type="entry name" value="POLYCYSTIN2"/>
</dbReference>
<dbReference type="PROSITE" id="PS50228">
    <property type="entry name" value="SUEL_LECTIN"/>
    <property type="match status" value="1"/>
</dbReference>
<evidence type="ECO:0000256" key="9">
    <source>
        <dbReference type="ARBA" id="ARBA00023157"/>
    </source>
</evidence>
<comment type="subcellular location">
    <subcellularLocation>
        <location evidence="2">Cell membrane</location>
    </subcellularLocation>
    <subcellularLocation>
        <location evidence="3">Cell projection</location>
    </subcellularLocation>
    <subcellularLocation>
        <location evidence="1">Membrane</location>
        <topology evidence="1">Multi-pass membrane protein</topology>
    </subcellularLocation>
</comment>
<feature type="transmembrane region" description="Helical" evidence="14">
    <location>
        <begin position="1728"/>
        <end position="1752"/>
    </location>
</feature>
<sequence>MQRSFQGAQKWCERGGGHLAFILNEETQEFVQKHLEADKDWWIGLAPWKQNLTQDEIDETLAWLDGTNVTYSKWSPEHLSSPSVACSHILQNSGYHWMSANNCKQEFYFICEFESERAFACDHFNATLQCQSGKVIEINSSFYGRKSLSYCSLENVAPTESEECSWVDVREKVAGQCHGLQACQAAADKTSFGDLCPRLGNYLVIDYHCKEGLRVLVDDVYSILENVTISSKWLLHPYSGNLTCTLNTGDGSMIDPYNPLQPSSNVTHKYMTPGLFTINIECTTSEWHVTAQETVSIQQPISGFGIIKCCNVNQPEETNNCTVLYGDPLWIQLEVEEGTDVTYVILAGVVTLHTFTALRGAVPQNVTLESAVQQQVGPGIHQLTILAKNNVTTQEVSQNITVQLVEPIKDLEASVNSAVLELGNDLTINISVSCGAPIQLQFEFIGPNETFSEAIENPDGKLGAYSIPMNFEGTFLIRGKAVNAFSSISFNVGNITVVANTSALTRHDLDAGVLKREADERLEKLQAKINGGQLEVANPFSQLFLSGRKSKSRDLDGHSEMSFQWSCGVCWPLWDTCVQSNQIDTVHQDLIIHPSCLPPPNSFISIRLTVSKPGTINSTAEKCLIFTKKSKKGMNIRCEDNCNPVDLSENVTLTVDCQDCTNPIKYKWYRVNSSKEQINLPSACNIKQQNIAQESLTLMKENTKVLVMGNEELVKFAPVLKVRAVGISDNGDYKYKDYIVNMMPPLPVPTCNVFPREGSTVSTTFSIKCTVTCSSNSSCSASGLTYCFFVKPDVPLHCGSQPILPPTYLPLGDSKNENQLNITVTVRNSAGSFTSILVTARVHEFSNIGTDKDLATLLSENIKDISGATTNNSLLIQLFESVSSVLNQEARAEAVGKLALEDKKELREIMLSNLSVVDVSSLHKAVEVSEVLKQLTHRTDELTSTSQLEASSTLLNMGKSLLTLSAVDVDDPEKRTIAANILFNAVSNVLEASVENDVRDDLATDTQRVISEKLLDTIDHLQSVMLNEAIADEEPVLMTMPSVSMYLQRMPADSTDENFIVLPDSTAASFTLPVFPSLNIKDDMDTVDVRVVSFSVNPFMWTRKDEVSGAVSGLTLTSVNGTIHSVRNLTEDIEIILPRSNVLNENRTEFKLVDNLTIIQVNVTSDSGTLLIHLEPEQSIPLLLYFNYESEPNETSFLITAQLPNIKYTGAAKYTWLISPTELMYGVGTYYLSVKPAPDQNSSLPTNISVAFTSFMSQCVYWDEVNSNWSSSGCRVGPLTSSSNTQCLCNHLTFFSSSFFVMPNVVDVSKTAELFATFVDNPVVVTTVACIFGLYILAVVWARRKDRQDMAKVKITLLADNDPFAQYVNRITVLDFETDQRWCFLCNSWLAIDVGDCLLDKAFRVATEVDLKRFSNLFFMKTAKDFRDGHIWYSVLNRPPRSPFTRVQRVSCCFSLLLCTMLTSIIFWGVPKDPAQQKMDLGKIEFTWQQVLIGFESSLLMFPINLLIVQIFRNIRPRSRGRHVEKKQGKHGRISPSLPASSQSLQTCSLTPEAVIKDIQRIANSLTKTLKNPLPTPDTDFKKTTDINKLLALVENIIREQNKVDREFYNESRKKEDPLILSLGSVDLQEHTTGSDSEKGVIEKQRRSDYNRYLYLQLQHVENELDFLGSSKFQNPQSYTRAVRQVQHMKDLLENAILCSSSVSERLSPTPSLSGDSKKGQSSKGLPWWFVFIGWALVAATSGVSAFFTMLYGLHYGKVSSIKWLISMAISFFESVLITQPLKVLGFAAFFALVLKKVEQEDDGEGPIDSPLSTSGDPNALLATRRDSSSNIYQPPPQIEVENMKKNSVKEQKVFGLIREILAYLGFLWMLLLVAYGQRDPNSYYLNKAIENSFTSGFDDILGYNDFFKWANSTLITNLFSFYPGFVTDGNSKLVGSARIRQLRVKNNICHIPTKLKSSIKECHAQYSLHNEDLSDYSIQWNVTASQNSSDLDYVWQYWSQTELRSYPIWGKLAMYRGGGYIAELGTDAQNAYRVLQYLFDNTWLDTYTRAIFVEFTVYNANVNLFCIATLMLESNAVGAFFTHATLQSIRLYQYTDGLHIFVVAAEVAYFLFLIYYMVIQGKLLKKQKWNYFKSKWNLLETAIIMISWSALSVFIKRTILGKRDIEYYHNHRKGFVSFYETAMADAIMCYLIAFLVLLATIKLWHLLRLNPKLNMITSTLKRAWGDISGFLTVILIMFLAYSIAVSSH</sequence>
<evidence type="ECO:0000256" key="7">
    <source>
        <dbReference type="ARBA" id="ARBA00022989"/>
    </source>
</evidence>
<dbReference type="SUPFAM" id="SSF56436">
    <property type="entry name" value="C-type lectin-like"/>
    <property type="match status" value="1"/>
</dbReference>
<dbReference type="InterPro" id="IPR003915">
    <property type="entry name" value="PKD_2"/>
</dbReference>
<dbReference type="InterPro" id="IPR002859">
    <property type="entry name" value="PKD/REJ-like"/>
</dbReference>
<dbReference type="Pfam" id="PF00059">
    <property type="entry name" value="Lectin_C"/>
    <property type="match status" value="1"/>
</dbReference>
<feature type="domain" description="REJ" evidence="19">
    <location>
        <begin position="523"/>
        <end position="1097"/>
    </location>
</feature>
<evidence type="ECO:0008006" key="22">
    <source>
        <dbReference type="Google" id="ProtNLM"/>
    </source>
</evidence>
<dbReference type="OMA" id="QWEATSD"/>
<feature type="domain" description="SUEL-type lectin" evidence="18">
    <location>
        <begin position="120"/>
        <end position="210"/>
    </location>
</feature>
<evidence type="ECO:0000256" key="4">
    <source>
        <dbReference type="ARBA" id="ARBA00007200"/>
    </source>
</evidence>
<feature type="region of interest" description="Disordered" evidence="13">
    <location>
        <begin position="1522"/>
        <end position="1543"/>
    </location>
</feature>
<dbReference type="Gene3D" id="2.60.120.740">
    <property type="match status" value="1"/>
</dbReference>
<protein>
    <recommendedName>
        <fullName evidence="22">Polycystic kidney disease protein 1-like 2</fullName>
    </recommendedName>
</protein>
<dbReference type="Pfam" id="PF02140">
    <property type="entry name" value="SUEL_Lectin"/>
    <property type="match status" value="1"/>
</dbReference>
<dbReference type="Proteomes" id="UP000288216">
    <property type="component" value="Unassembled WGS sequence"/>
</dbReference>
<dbReference type="Pfam" id="PF01825">
    <property type="entry name" value="GPS"/>
    <property type="match status" value="1"/>
</dbReference>
<feature type="transmembrane region" description="Helical" evidence="14">
    <location>
        <begin position="1764"/>
        <end position="1795"/>
    </location>
</feature>
<dbReference type="PANTHER" id="PTHR10877">
    <property type="entry name" value="POLYCYSTIN FAMILY MEMBER"/>
    <property type="match status" value="1"/>
</dbReference>
<dbReference type="InterPro" id="IPR046791">
    <property type="entry name" value="Polycystin_dom"/>
</dbReference>
<dbReference type="OrthoDB" id="10264154at2759"/>
<feature type="transmembrane region" description="Helical" evidence="14">
    <location>
        <begin position="2188"/>
        <end position="2208"/>
    </location>
</feature>
<evidence type="ECO:0000259" key="17">
    <source>
        <dbReference type="PROSITE" id="PS50221"/>
    </source>
</evidence>
<dbReference type="InterPro" id="IPR035986">
    <property type="entry name" value="PKD_dom_sf"/>
</dbReference>
<dbReference type="GO" id="GO:0030246">
    <property type="term" value="F:carbohydrate binding"/>
    <property type="evidence" value="ECO:0007669"/>
    <property type="project" value="InterPro"/>
</dbReference>
<dbReference type="PROSITE" id="PS50221">
    <property type="entry name" value="GAIN_B"/>
    <property type="match status" value="1"/>
</dbReference>
<evidence type="ECO:0000256" key="3">
    <source>
        <dbReference type="ARBA" id="ARBA00004316"/>
    </source>
</evidence>
<feature type="transmembrane region" description="Helical" evidence="14">
    <location>
        <begin position="2228"/>
        <end position="2246"/>
    </location>
</feature>
<dbReference type="InterPro" id="IPR000203">
    <property type="entry name" value="GPS"/>
</dbReference>
<keyword evidence="9" id="KW-1015">Disulfide bond</keyword>
<feature type="transmembrane region" description="Helical" evidence="14">
    <location>
        <begin position="1854"/>
        <end position="1876"/>
    </location>
</feature>
<evidence type="ECO:0000256" key="12">
    <source>
        <dbReference type="PIRSR" id="PIRSR603915-2"/>
    </source>
</evidence>
<evidence type="ECO:0000256" key="2">
    <source>
        <dbReference type="ARBA" id="ARBA00004236"/>
    </source>
</evidence>
<evidence type="ECO:0000313" key="21">
    <source>
        <dbReference type="Proteomes" id="UP000288216"/>
    </source>
</evidence>
<feature type="transmembrane region" description="Helical" evidence="14">
    <location>
        <begin position="1490"/>
        <end position="1512"/>
    </location>
</feature>
<keyword evidence="8 14" id="KW-0472">Membrane</keyword>
<evidence type="ECO:0000256" key="11">
    <source>
        <dbReference type="ARBA" id="ARBA00023273"/>
    </source>
</evidence>
<comment type="similarity">
    <text evidence="4">Belongs to the polycystin family.</text>
</comment>
<dbReference type="GO" id="GO:0042995">
    <property type="term" value="C:cell projection"/>
    <property type="evidence" value="ECO:0007669"/>
    <property type="project" value="UniProtKB-SubCell"/>
</dbReference>
<dbReference type="InterPro" id="IPR051223">
    <property type="entry name" value="Polycystin"/>
</dbReference>
<dbReference type="CDD" id="cd22831">
    <property type="entry name" value="Gal_Rha_Lectin_PKD1L2"/>
    <property type="match status" value="1"/>
</dbReference>
<evidence type="ECO:0000256" key="14">
    <source>
        <dbReference type="SAM" id="Phobius"/>
    </source>
</evidence>
<dbReference type="EMBL" id="BFAA01005671">
    <property type="protein sequence ID" value="GCB66484.1"/>
    <property type="molecule type" value="Genomic_DNA"/>
</dbReference>
<feature type="transmembrane region" description="Helical" evidence="14">
    <location>
        <begin position="1323"/>
        <end position="1342"/>
    </location>
</feature>
<keyword evidence="10" id="KW-0325">Glycoprotein</keyword>
<keyword evidence="21" id="KW-1185">Reference proteome</keyword>
<dbReference type="PROSITE" id="PS50041">
    <property type="entry name" value="C_TYPE_LECTIN_2"/>
    <property type="match status" value="1"/>
</dbReference>
<keyword evidence="6 14" id="KW-0812">Transmembrane</keyword>
<feature type="domain" description="C-type lectin" evidence="15">
    <location>
        <begin position="1"/>
        <end position="112"/>
    </location>
</feature>
<dbReference type="PANTHER" id="PTHR10877:SF134">
    <property type="entry name" value="POLYCYSTIN-1-LIKE PROTEIN 2"/>
    <property type="match status" value="1"/>
</dbReference>
<evidence type="ECO:0000256" key="10">
    <source>
        <dbReference type="ARBA" id="ARBA00023180"/>
    </source>
</evidence>
<dbReference type="InterPro" id="IPR016187">
    <property type="entry name" value="CTDL_fold"/>
</dbReference>
<feature type="transmembrane region" description="Helical" evidence="14">
    <location>
        <begin position="2063"/>
        <end position="2087"/>
    </location>
</feature>
<dbReference type="Pfam" id="PF02010">
    <property type="entry name" value="REJ"/>
    <property type="match status" value="1"/>
</dbReference>
<feature type="transmembrane region" description="Helical" evidence="14">
    <location>
        <begin position="1450"/>
        <end position="1470"/>
    </location>
</feature>
<dbReference type="SUPFAM" id="SSF49299">
    <property type="entry name" value="PKD domain"/>
    <property type="match status" value="1"/>
</dbReference>
<dbReference type="InterPro" id="IPR043159">
    <property type="entry name" value="Lectin_gal-bd_sf"/>
</dbReference>
<evidence type="ECO:0000256" key="6">
    <source>
        <dbReference type="ARBA" id="ARBA00022692"/>
    </source>
</evidence>
<dbReference type="STRING" id="75743.A0A401P053"/>
<dbReference type="PROSITE" id="PS51111">
    <property type="entry name" value="REJ"/>
    <property type="match status" value="1"/>
</dbReference>
<accession>A0A401P053</accession>
<keyword evidence="5" id="KW-1003">Cell membrane</keyword>
<dbReference type="GO" id="GO:0005509">
    <property type="term" value="F:calcium ion binding"/>
    <property type="evidence" value="ECO:0007669"/>
    <property type="project" value="InterPro"/>
</dbReference>
<feature type="domain" description="PKD" evidence="16">
    <location>
        <begin position="247"/>
        <end position="304"/>
    </location>
</feature>
<keyword evidence="7 14" id="KW-1133">Transmembrane helix</keyword>
<reference evidence="20 21" key="1">
    <citation type="journal article" date="2018" name="Nat. Ecol. Evol.">
        <title>Shark genomes provide insights into elasmobranch evolution and the origin of vertebrates.</title>
        <authorList>
            <person name="Hara Y"/>
            <person name="Yamaguchi K"/>
            <person name="Onimaru K"/>
            <person name="Kadota M"/>
            <person name="Koyanagi M"/>
            <person name="Keeley SD"/>
            <person name="Tatsumi K"/>
            <person name="Tanaka K"/>
            <person name="Motone F"/>
            <person name="Kageyama Y"/>
            <person name="Nozu R"/>
            <person name="Adachi N"/>
            <person name="Nishimura O"/>
            <person name="Nakagawa R"/>
            <person name="Tanegashima C"/>
            <person name="Kiyatake I"/>
            <person name="Matsumoto R"/>
            <person name="Murakumo K"/>
            <person name="Nishida K"/>
            <person name="Terakita A"/>
            <person name="Kuratani S"/>
            <person name="Sato K"/>
            <person name="Hyodo S Kuraku.S."/>
        </authorList>
    </citation>
    <scope>NUCLEOTIDE SEQUENCE [LARGE SCALE GENOMIC DNA]</scope>
</reference>